<feature type="region of interest" description="Disordered" evidence="3">
    <location>
        <begin position="178"/>
        <end position="213"/>
    </location>
</feature>
<organism evidence="4 5">
    <name type="scientific">Musa troglodytarum</name>
    <name type="common">fe'i banana</name>
    <dbReference type="NCBI Taxonomy" id="320322"/>
    <lineage>
        <taxon>Eukaryota</taxon>
        <taxon>Viridiplantae</taxon>
        <taxon>Streptophyta</taxon>
        <taxon>Embryophyta</taxon>
        <taxon>Tracheophyta</taxon>
        <taxon>Spermatophyta</taxon>
        <taxon>Magnoliopsida</taxon>
        <taxon>Liliopsida</taxon>
        <taxon>Zingiberales</taxon>
        <taxon>Musaceae</taxon>
        <taxon>Musa</taxon>
    </lineage>
</organism>
<dbReference type="EMBL" id="CP097510">
    <property type="protein sequence ID" value="URE37713.1"/>
    <property type="molecule type" value="Genomic_DNA"/>
</dbReference>
<evidence type="ECO:0000256" key="2">
    <source>
        <dbReference type="ARBA" id="ARBA00023002"/>
    </source>
</evidence>
<sequence>MAPTPSASDEASLPLAGRVAIVTGASRGISRAIALRLASLVLNCASNAAHLNSASPNSPRPSAVAVRADVSDPSALRRRRTSSSPGARFSPTRTWRPGTPSSASMPGVLSSAARGKREDPDGGVVAGGGAAAGAYTASKAAVEPMTSILAKELRWTGITDNCVCAGAKSNQQIKLALSQSPPPYTPSGAAPVTQAPPRPPPAPRRFPRDRVTRDELSIVREPIFLVPVPDRVSSAAFWVDLPDEKIEEGL</sequence>
<feature type="compositionally biased region" description="Pro residues" evidence="3">
    <location>
        <begin position="194"/>
        <end position="204"/>
    </location>
</feature>
<evidence type="ECO:0000256" key="1">
    <source>
        <dbReference type="ARBA" id="ARBA00006484"/>
    </source>
</evidence>
<dbReference type="GO" id="GO:0016301">
    <property type="term" value="F:kinase activity"/>
    <property type="evidence" value="ECO:0007669"/>
    <property type="project" value="UniProtKB-KW"/>
</dbReference>
<keyword evidence="4" id="KW-0808">Transferase</keyword>
<dbReference type="PANTHER" id="PTHR48107:SF7">
    <property type="entry name" value="RE15974P"/>
    <property type="match status" value="1"/>
</dbReference>
<dbReference type="Gene3D" id="3.40.50.720">
    <property type="entry name" value="NAD(P)-binding Rossmann-like Domain"/>
    <property type="match status" value="2"/>
</dbReference>
<evidence type="ECO:0000256" key="3">
    <source>
        <dbReference type="SAM" id="MobiDB-lite"/>
    </source>
</evidence>
<evidence type="ECO:0000313" key="5">
    <source>
        <dbReference type="Proteomes" id="UP001055439"/>
    </source>
</evidence>
<dbReference type="AlphaFoldDB" id="A0A9E7HYA8"/>
<gene>
    <name evidence="4" type="ORF">MUK42_03177</name>
</gene>
<feature type="compositionally biased region" description="Low complexity" evidence="3">
    <location>
        <begin position="52"/>
        <end position="66"/>
    </location>
</feature>
<dbReference type="GO" id="GO:0016614">
    <property type="term" value="F:oxidoreductase activity, acting on CH-OH group of donors"/>
    <property type="evidence" value="ECO:0007669"/>
    <property type="project" value="UniProtKB-ARBA"/>
</dbReference>
<keyword evidence="2" id="KW-0560">Oxidoreductase</keyword>
<dbReference type="Pfam" id="PF00106">
    <property type="entry name" value="adh_short"/>
    <property type="match status" value="1"/>
</dbReference>
<keyword evidence="5" id="KW-1185">Reference proteome</keyword>
<keyword evidence="4" id="KW-0418">Kinase</keyword>
<dbReference type="PANTHER" id="PTHR48107">
    <property type="entry name" value="NADPH-DEPENDENT ALDEHYDE REDUCTASE-LIKE PROTEIN, CHLOROPLASTIC-RELATED"/>
    <property type="match status" value="1"/>
</dbReference>
<proteinExistence type="inferred from homology"/>
<accession>A0A9E7HYA8</accession>
<dbReference type="OrthoDB" id="1932208at2759"/>
<feature type="region of interest" description="Disordered" evidence="3">
    <location>
        <begin position="50"/>
        <end position="125"/>
    </location>
</feature>
<comment type="similarity">
    <text evidence="1">Belongs to the short-chain dehydrogenases/reductases (SDR) family.</text>
</comment>
<evidence type="ECO:0000313" key="4">
    <source>
        <dbReference type="EMBL" id="URE37713.1"/>
    </source>
</evidence>
<dbReference type="SUPFAM" id="SSF51735">
    <property type="entry name" value="NAD(P)-binding Rossmann-fold domains"/>
    <property type="match status" value="1"/>
</dbReference>
<dbReference type="Proteomes" id="UP001055439">
    <property type="component" value="Chromosome 8"/>
</dbReference>
<reference evidence="4" key="1">
    <citation type="submission" date="2022-05" db="EMBL/GenBank/DDBJ databases">
        <title>The Musa troglodytarum L. genome provides insights into the mechanism of non-climacteric behaviour and enrichment of carotenoids.</title>
        <authorList>
            <person name="Wang J."/>
        </authorList>
    </citation>
    <scope>NUCLEOTIDE SEQUENCE</scope>
    <source>
        <tissue evidence="4">Leaf</tissue>
    </source>
</reference>
<dbReference type="PRINTS" id="PR00081">
    <property type="entry name" value="GDHRDH"/>
</dbReference>
<name>A0A9E7HYA8_9LILI</name>
<dbReference type="InterPro" id="IPR036291">
    <property type="entry name" value="NAD(P)-bd_dom_sf"/>
</dbReference>
<protein>
    <submittedName>
        <fullName evidence="4">CK1 includes the casein kinase 1 kinases</fullName>
    </submittedName>
</protein>
<dbReference type="InterPro" id="IPR002347">
    <property type="entry name" value="SDR_fam"/>
</dbReference>